<dbReference type="PANTHER" id="PTHR43777">
    <property type="entry name" value="MOLYBDENUM COFACTOR CYTIDYLYLTRANSFERASE"/>
    <property type="match status" value="1"/>
</dbReference>
<keyword evidence="2" id="KW-0808">Transferase</keyword>
<sequence>MSSAPGRPSGTVAAVLAAGAGSRFGGPGHKLLVPFRGKPLVCWALEHALAAGFDALAVVQGAVDLRPLGLPEDVVVLENPAWAEGMAGSLQTAVRWAQGLRAEALVIGLGDQPLVSPATWRAVRDGTAPLTFCEADGIRCPPVRLARSVFPLLPSAGDGGASVLARRRPELVGTVASADPLLDVDRPEDLARLERLAQEAGTT</sequence>
<evidence type="ECO:0000313" key="2">
    <source>
        <dbReference type="EMBL" id="MFC0081683.1"/>
    </source>
</evidence>
<organism evidence="2 3">
    <name type="scientific">Aciditerrimonas ferrireducens</name>
    <dbReference type="NCBI Taxonomy" id="667306"/>
    <lineage>
        <taxon>Bacteria</taxon>
        <taxon>Bacillati</taxon>
        <taxon>Actinomycetota</taxon>
        <taxon>Acidimicrobiia</taxon>
        <taxon>Acidimicrobiales</taxon>
        <taxon>Acidimicrobiaceae</taxon>
        <taxon>Aciditerrimonas</taxon>
    </lineage>
</organism>
<accession>A0ABV6C1W5</accession>
<dbReference type="CDD" id="cd04182">
    <property type="entry name" value="GT_2_like_f"/>
    <property type="match status" value="1"/>
</dbReference>
<dbReference type="Pfam" id="PF12804">
    <property type="entry name" value="NTP_transf_3"/>
    <property type="match status" value="1"/>
</dbReference>
<dbReference type="PANTHER" id="PTHR43777:SF1">
    <property type="entry name" value="MOLYBDENUM COFACTOR CYTIDYLYLTRANSFERASE"/>
    <property type="match status" value="1"/>
</dbReference>
<evidence type="ECO:0000313" key="3">
    <source>
        <dbReference type="Proteomes" id="UP001589788"/>
    </source>
</evidence>
<reference evidence="2 3" key="1">
    <citation type="submission" date="2024-09" db="EMBL/GenBank/DDBJ databases">
        <authorList>
            <person name="Sun Q."/>
            <person name="Mori K."/>
        </authorList>
    </citation>
    <scope>NUCLEOTIDE SEQUENCE [LARGE SCALE GENOMIC DNA]</scope>
    <source>
        <strain evidence="2 3">JCM 15389</strain>
    </source>
</reference>
<feature type="domain" description="MobA-like NTP transferase" evidence="1">
    <location>
        <begin position="13"/>
        <end position="167"/>
    </location>
</feature>
<dbReference type="InterPro" id="IPR025877">
    <property type="entry name" value="MobA-like_NTP_Trfase"/>
</dbReference>
<gene>
    <name evidence="2" type="ORF">ACFFRE_05930</name>
</gene>
<keyword evidence="3" id="KW-1185">Reference proteome</keyword>
<dbReference type="Proteomes" id="UP001589788">
    <property type="component" value="Unassembled WGS sequence"/>
</dbReference>
<proteinExistence type="predicted"/>
<dbReference type="RefSeq" id="WP_377788966.1">
    <property type="nucleotide sequence ID" value="NZ_JBHLYQ010000042.1"/>
</dbReference>
<dbReference type="SUPFAM" id="SSF53448">
    <property type="entry name" value="Nucleotide-diphospho-sugar transferases"/>
    <property type="match status" value="1"/>
</dbReference>
<dbReference type="GO" id="GO:0016740">
    <property type="term" value="F:transferase activity"/>
    <property type="evidence" value="ECO:0007669"/>
    <property type="project" value="UniProtKB-KW"/>
</dbReference>
<evidence type="ECO:0000259" key="1">
    <source>
        <dbReference type="Pfam" id="PF12804"/>
    </source>
</evidence>
<dbReference type="InterPro" id="IPR029044">
    <property type="entry name" value="Nucleotide-diphossugar_trans"/>
</dbReference>
<protein>
    <submittedName>
        <fullName evidence="2">NTP transferase domain-containing protein</fullName>
    </submittedName>
</protein>
<comment type="caution">
    <text evidence="2">The sequence shown here is derived from an EMBL/GenBank/DDBJ whole genome shotgun (WGS) entry which is preliminary data.</text>
</comment>
<dbReference type="Gene3D" id="3.90.550.10">
    <property type="entry name" value="Spore Coat Polysaccharide Biosynthesis Protein SpsA, Chain A"/>
    <property type="match status" value="1"/>
</dbReference>
<dbReference type="EMBL" id="JBHLYQ010000042">
    <property type="protein sequence ID" value="MFC0081683.1"/>
    <property type="molecule type" value="Genomic_DNA"/>
</dbReference>
<name>A0ABV6C1W5_9ACTN</name>